<keyword evidence="3 5" id="KW-0697">Rotamase</keyword>
<evidence type="ECO:0000256" key="1">
    <source>
        <dbReference type="ARBA" id="ARBA00000971"/>
    </source>
</evidence>
<sequence length="232" mass="26082">MMHTFTTVLLTVFLFQGGADAQNPAKKAETPAPDLKQTSYLLGQQYGEGLSRDSIEIDLDEFIVGFKDGLASKNKLDQETTQKLMTQLRQYAMEKARIRREREMTENKEKAEKFLAENQKKSGVQTLESGIQFRVIKEGDGAKPTLDSRVKVHYKGSLMDGTEFDSSYKRNQPAEFGLRGVIQGWQKALVEMPAGSKWEVFIPADLGYGSRGTPNIPPNSLLIFEIELLEIK</sequence>
<evidence type="ECO:0000256" key="3">
    <source>
        <dbReference type="ARBA" id="ARBA00023110"/>
    </source>
</evidence>
<dbReference type="EMBL" id="CP071793">
    <property type="protein sequence ID" value="QTD52786.1"/>
    <property type="molecule type" value="Genomic_DNA"/>
</dbReference>
<dbReference type="Pfam" id="PF01346">
    <property type="entry name" value="FKBP_N"/>
    <property type="match status" value="1"/>
</dbReference>
<feature type="domain" description="PPIase FKBP-type" evidence="8">
    <location>
        <begin position="147"/>
        <end position="232"/>
    </location>
</feature>
<dbReference type="Gene3D" id="1.10.287.460">
    <property type="entry name" value="Peptidyl-prolyl cis-trans isomerase, FKBP-type, N-terminal domain"/>
    <property type="match status" value="1"/>
</dbReference>
<evidence type="ECO:0000256" key="6">
    <source>
        <dbReference type="RuleBase" id="RU003915"/>
    </source>
</evidence>
<dbReference type="GO" id="GO:0003755">
    <property type="term" value="F:peptidyl-prolyl cis-trans isomerase activity"/>
    <property type="evidence" value="ECO:0007669"/>
    <property type="project" value="UniProtKB-UniRule"/>
</dbReference>
<dbReference type="Pfam" id="PF00254">
    <property type="entry name" value="FKBP_C"/>
    <property type="match status" value="1"/>
</dbReference>
<evidence type="ECO:0000256" key="2">
    <source>
        <dbReference type="ARBA" id="ARBA00006577"/>
    </source>
</evidence>
<evidence type="ECO:0000256" key="7">
    <source>
        <dbReference type="SAM" id="SignalP"/>
    </source>
</evidence>
<feature type="chain" id="PRO_5035321236" description="Peptidyl-prolyl cis-trans isomerase" evidence="7">
    <location>
        <begin position="22"/>
        <end position="232"/>
    </location>
</feature>
<keyword evidence="4 5" id="KW-0413">Isomerase</keyword>
<keyword evidence="10" id="KW-1185">Reference proteome</keyword>
<evidence type="ECO:0000313" key="10">
    <source>
        <dbReference type="Proteomes" id="UP000663929"/>
    </source>
</evidence>
<dbReference type="Gene3D" id="3.10.50.40">
    <property type="match status" value="1"/>
</dbReference>
<dbReference type="FunFam" id="3.10.50.40:FF:000006">
    <property type="entry name" value="Peptidyl-prolyl cis-trans isomerase"/>
    <property type="match status" value="1"/>
</dbReference>
<dbReference type="RefSeq" id="WP_237382887.1">
    <property type="nucleotide sequence ID" value="NZ_CP071793.1"/>
</dbReference>
<dbReference type="SUPFAM" id="SSF54534">
    <property type="entry name" value="FKBP-like"/>
    <property type="match status" value="1"/>
</dbReference>
<evidence type="ECO:0000313" key="9">
    <source>
        <dbReference type="EMBL" id="QTD52786.1"/>
    </source>
</evidence>
<reference evidence="9" key="1">
    <citation type="submission" date="2021-03" db="EMBL/GenBank/DDBJ databases">
        <title>Acanthopleuribacteraceae sp. M133.</title>
        <authorList>
            <person name="Wang G."/>
        </authorList>
    </citation>
    <scope>NUCLEOTIDE SEQUENCE</scope>
    <source>
        <strain evidence="9">M133</strain>
    </source>
</reference>
<dbReference type="KEGG" id="scor:J3U87_09945"/>
<gene>
    <name evidence="9" type="ORF">J3U87_09945</name>
</gene>
<dbReference type="InterPro" id="IPR036944">
    <property type="entry name" value="PPIase_FKBP_N_sf"/>
</dbReference>
<dbReference type="InterPro" id="IPR001179">
    <property type="entry name" value="PPIase_FKBP_dom"/>
</dbReference>
<comment type="catalytic activity">
    <reaction evidence="1 5 6">
        <text>[protein]-peptidylproline (omega=180) = [protein]-peptidylproline (omega=0)</text>
        <dbReference type="Rhea" id="RHEA:16237"/>
        <dbReference type="Rhea" id="RHEA-COMP:10747"/>
        <dbReference type="Rhea" id="RHEA-COMP:10748"/>
        <dbReference type="ChEBI" id="CHEBI:83833"/>
        <dbReference type="ChEBI" id="CHEBI:83834"/>
        <dbReference type="EC" id="5.2.1.8"/>
    </reaction>
</comment>
<evidence type="ECO:0000256" key="5">
    <source>
        <dbReference type="PROSITE-ProRule" id="PRU00277"/>
    </source>
</evidence>
<dbReference type="InterPro" id="IPR046357">
    <property type="entry name" value="PPIase_dom_sf"/>
</dbReference>
<accession>A0A8A4TS46</accession>
<dbReference type="PROSITE" id="PS50059">
    <property type="entry name" value="FKBP_PPIASE"/>
    <property type="match status" value="1"/>
</dbReference>
<dbReference type="GO" id="GO:0006457">
    <property type="term" value="P:protein folding"/>
    <property type="evidence" value="ECO:0007669"/>
    <property type="project" value="InterPro"/>
</dbReference>
<evidence type="ECO:0000256" key="4">
    <source>
        <dbReference type="ARBA" id="ARBA00023235"/>
    </source>
</evidence>
<comment type="similarity">
    <text evidence="2 6">Belongs to the FKBP-type PPIase family.</text>
</comment>
<feature type="signal peptide" evidence="7">
    <location>
        <begin position="1"/>
        <end position="21"/>
    </location>
</feature>
<protein>
    <recommendedName>
        <fullName evidence="6">Peptidyl-prolyl cis-trans isomerase</fullName>
        <ecNumber evidence="6">5.2.1.8</ecNumber>
    </recommendedName>
</protein>
<dbReference type="PANTHER" id="PTHR43811:SF19">
    <property type="entry name" value="39 KDA FK506-BINDING NUCLEAR PROTEIN"/>
    <property type="match status" value="1"/>
</dbReference>
<dbReference type="InterPro" id="IPR000774">
    <property type="entry name" value="PPIase_FKBP_N"/>
</dbReference>
<dbReference type="AlphaFoldDB" id="A0A8A4TS46"/>
<keyword evidence="7" id="KW-0732">Signal</keyword>
<name>A0A8A4TS46_SULCO</name>
<dbReference type="Proteomes" id="UP000663929">
    <property type="component" value="Chromosome"/>
</dbReference>
<dbReference type="PANTHER" id="PTHR43811">
    <property type="entry name" value="FKBP-TYPE PEPTIDYL-PROLYL CIS-TRANS ISOMERASE FKPA"/>
    <property type="match status" value="1"/>
</dbReference>
<proteinExistence type="inferred from homology"/>
<dbReference type="EC" id="5.2.1.8" evidence="6"/>
<evidence type="ECO:0000259" key="8">
    <source>
        <dbReference type="PROSITE" id="PS50059"/>
    </source>
</evidence>
<organism evidence="9 10">
    <name type="scientific">Sulfidibacter corallicola</name>
    <dbReference type="NCBI Taxonomy" id="2818388"/>
    <lineage>
        <taxon>Bacteria</taxon>
        <taxon>Pseudomonadati</taxon>
        <taxon>Acidobacteriota</taxon>
        <taxon>Holophagae</taxon>
        <taxon>Acanthopleuribacterales</taxon>
        <taxon>Acanthopleuribacteraceae</taxon>
        <taxon>Sulfidibacter</taxon>
    </lineage>
</organism>